<reference evidence="2 3" key="1">
    <citation type="submission" date="2021-01" db="EMBL/GenBank/DDBJ databases">
        <title>Whole genome shotgun sequence of Planobispora longispora NBRC 13918.</title>
        <authorList>
            <person name="Komaki H."/>
            <person name="Tamura T."/>
        </authorList>
    </citation>
    <scope>NUCLEOTIDE SEQUENCE [LARGE SCALE GENOMIC DNA]</scope>
    <source>
        <strain evidence="2 3">NBRC 13918</strain>
    </source>
</reference>
<gene>
    <name evidence="2" type="ORF">Plo01_33250</name>
</gene>
<organism evidence="2 3">
    <name type="scientific">Planobispora longispora</name>
    <dbReference type="NCBI Taxonomy" id="28887"/>
    <lineage>
        <taxon>Bacteria</taxon>
        <taxon>Bacillati</taxon>
        <taxon>Actinomycetota</taxon>
        <taxon>Actinomycetes</taxon>
        <taxon>Streptosporangiales</taxon>
        <taxon>Streptosporangiaceae</taxon>
        <taxon>Planobispora</taxon>
    </lineage>
</organism>
<evidence type="ECO:0000313" key="2">
    <source>
        <dbReference type="EMBL" id="GIH76896.1"/>
    </source>
</evidence>
<name>A0A8J3RMN7_9ACTN</name>
<dbReference type="AlphaFoldDB" id="A0A8J3RMN7"/>
<keyword evidence="3" id="KW-1185">Reference proteome</keyword>
<feature type="signal peptide" evidence="1">
    <location>
        <begin position="1"/>
        <end position="27"/>
    </location>
</feature>
<accession>A0A8J3RMN7</accession>
<dbReference type="EMBL" id="BOOH01000023">
    <property type="protein sequence ID" value="GIH76896.1"/>
    <property type="molecule type" value="Genomic_DNA"/>
</dbReference>
<proteinExistence type="predicted"/>
<feature type="chain" id="PRO_5035281375" evidence="1">
    <location>
        <begin position="28"/>
        <end position="173"/>
    </location>
</feature>
<evidence type="ECO:0000313" key="3">
    <source>
        <dbReference type="Proteomes" id="UP000616724"/>
    </source>
</evidence>
<protein>
    <submittedName>
        <fullName evidence="2">Uncharacterized protein</fullName>
    </submittedName>
</protein>
<comment type="caution">
    <text evidence="2">The sequence shown here is derived from an EMBL/GenBank/DDBJ whole genome shotgun (WGS) entry which is preliminary data.</text>
</comment>
<evidence type="ECO:0000256" key="1">
    <source>
        <dbReference type="SAM" id="SignalP"/>
    </source>
</evidence>
<sequence>MTFMKRFLTAAAVVPALVLAGTASAEAAAVPDFPKPKIFGKTFQPDPGHDFSKKIHSRKDGILRGWITHVRRGTAEYEPIRWKPGKHTEGRFVGPPEGDVMAYASPVAADVVFLSAFGCGANMAGFTVDRNTGLGNKRCSRKQLLARAAKHGQPSLITVYRGRIVKVQEIYTP</sequence>
<dbReference type="Proteomes" id="UP000616724">
    <property type="component" value="Unassembled WGS sequence"/>
</dbReference>
<keyword evidence="1" id="KW-0732">Signal</keyword>